<dbReference type="InterPro" id="IPR041528">
    <property type="entry name" value="Cas6b_N"/>
</dbReference>
<keyword evidence="4" id="KW-1185">Reference proteome</keyword>
<feature type="domain" description="Cas6b N-terminal" evidence="2">
    <location>
        <begin position="71"/>
        <end position="118"/>
    </location>
</feature>
<feature type="domain" description="Cas6b C-terminal" evidence="1">
    <location>
        <begin position="136"/>
        <end position="246"/>
    </location>
</feature>
<name>A0A1H7BWW2_9BACT</name>
<dbReference type="Pfam" id="PF17955">
    <property type="entry name" value="Cas6b_N"/>
    <property type="match status" value="1"/>
</dbReference>
<dbReference type="Proteomes" id="UP000199403">
    <property type="component" value="Unassembled WGS sequence"/>
</dbReference>
<evidence type="ECO:0000313" key="4">
    <source>
        <dbReference type="Proteomes" id="UP000199403"/>
    </source>
</evidence>
<dbReference type="RefSeq" id="WP_092178910.1">
    <property type="nucleotide sequence ID" value="NZ_FNZH01000018.1"/>
</dbReference>
<reference evidence="4" key="1">
    <citation type="submission" date="2016-10" db="EMBL/GenBank/DDBJ databases">
        <authorList>
            <person name="Varghese N."/>
            <person name="Submissions S."/>
        </authorList>
    </citation>
    <scope>NUCLEOTIDE SEQUENCE [LARGE SCALE GENOMIC DNA]</scope>
    <source>
        <strain evidence="4">IBRC-M 10761</strain>
    </source>
</reference>
<evidence type="ECO:0000313" key="3">
    <source>
        <dbReference type="EMBL" id="SEJ81888.1"/>
    </source>
</evidence>
<proteinExistence type="predicted"/>
<accession>A0A1H7BWW2</accession>
<dbReference type="OrthoDB" id="656505at2"/>
<dbReference type="Pfam" id="PF17262">
    <property type="entry name" value="Cas6b_C"/>
    <property type="match status" value="1"/>
</dbReference>
<evidence type="ECO:0000259" key="1">
    <source>
        <dbReference type="Pfam" id="PF17262"/>
    </source>
</evidence>
<protein>
    <submittedName>
        <fullName evidence="3">Uncharacterized protein</fullName>
    </submittedName>
</protein>
<dbReference type="STRING" id="1416801.SAMN05192553_11810"/>
<sequence>MKNRIPYTYLAFDLPLFPNHLRAFRGAVIENVMHFKPVFEAAAISTDIFHNHLELAEVGGAAENKQEDRMDTQFRYPLIQYKVRHKKAAILGLGPGAQALQLWMSLAGEYLDYKGTEIPLSLDDHRHGHWAPELGDKVQHFRLNKWLPFNAQHFQKWKHTPKLTDRVQLLEKLIWGHLWQALDGLELRVERRSLQVYLSTIDMMSFKDSFGIKRLALDVTFGTNLNLPEEIGLGQGVSIGFGKVQQLRSFSQKNER</sequence>
<dbReference type="EMBL" id="FNZH01000018">
    <property type="protein sequence ID" value="SEJ81888.1"/>
    <property type="molecule type" value="Genomic_DNA"/>
</dbReference>
<dbReference type="AlphaFoldDB" id="A0A1H7BWW2"/>
<gene>
    <name evidence="3" type="ORF">SAMN05192553_11810</name>
</gene>
<dbReference type="InterPro" id="IPR020209">
    <property type="entry name" value="Cas6b_C"/>
</dbReference>
<organism evidence="3 4">
    <name type="scientific">Cyclobacterium xiamenense</name>
    <dbReference type="NCBI Taxonomy" id="1297121"/>
    <lineage>
        <taxon>Bacteria</taxon>
        <taxon>Pseudomonadati</taxon>
        <taxon>Bacteroidota</taxon>
        <taxon>Cytophagia</taxon>
        <taxon>Cytophagales</taxon>
        <taxon>Cyclobacteriaceae</taxon>
        <taxon>Cyclobacterium</taxon>
    </lineage>
</organism>
<evidence type="ECO:0000259" key="2">
    <source>
        <dbReference type="Pfam" id="PF17955"/>
    </source>
</evidence>